<evidence type="ECO:0000256" key="6">
    <source>
        <dbReference type="SAM" id="SignalP"/>
    </source>
</evidence>
<organism evidence="8">
    <name type="scientific">Rhipicephalus microplus</name>
    <name type="common">Cattle tick</name>
    <name type="synonym">Boophilus microplus</name>
    <dbReference type="NCBI Taxonomy" id="6941"/>
    <lineage>
        <taxon>Eukaryota</taxon>
        <taxon>Metazoa</taxon>
        <taxon>Ecdysozoa</taxon>
        <taxon>Arthropoda</taxon>
        <taxon>Chelicerata</taxon>
        <taxon>Arachnida</taxon>
        <taxon>Acari</taxon>
        <taxon>Parasitiformes</taxon>
        <taxon>Ixodida</taxon>
        <taxon>Ixodoidea</taxon>
        <taxon>Ixodidae</taxon>
        <taxon>Rhipicephalinae</taxon>
        <taxon>Rhipicephalus</taxon>
        <taxon>Boophilus</taxon>
    </lineage>
</organism>
<feature type="signal peptide" evidence="6">
    <location>
        <begin position="1"/>
        <end position="19"/>
    </location>
</feature>
<dbReference type="InterPro" id="IPR001542">
    <property type="entry name" value="Defensin_invertebrate/fungal"/>
</dbReference>
<dbReference type="Pfam" id="PF01097">
    <property type="entry name" value="Defensin_2"/>
    <property type="match status" value="1"/>
</dbReference>
<dbReference type="InterPro" id="IPR036574">
    <property type="entry name" value="Scorpion_toxin-like_sf"/>
</dbReference>
<dbReference type="PROSITE" id="PS51378">
    <property type="entry name" value="INVERT_DEFENSINS"/>
    <property type="match status" value="1"/>
</dbReference>
<keyword evidence="6" id="KW-0732">Signal</keyword>
<keyword evidence="3" id="KW-0929">Antimicrobial</keyword>
<evidence type="ECO:0000256" key="5">
    <source>
        <dbReference type="ARBA" id="ARBA00023157"/>
    </source>
</evidence>
<dbReference type="GO" id="GO:0005576">
    <property type="term" value="C:extracellular region"/>
    <property type="evidence" value="ECO:0007669"/>
    <property type="project" value="UniProtKB-SubCell"/>
</dbReference>
<feature type="domain" description="Invertebrate defensins family profile" evidence="7">
    <location>
        <begin position="38"/>
        <end position="75"/>
    </location>
</feature>
<protein>
    <submittedName>
        <fullName evidence="8">Putative tick defensins 1</fullName>
    </submittedName>
</protein>
<keyword evidence="5" id="KW-1015">Disulfide bond</keyword>
<evidence type="ECO:0000259" key="7">
    <source>
        <dbReference type="PROSITE" id="PS51378"/>
    </source>
</evidence>
<keyword evidence="2" id="KW-0964">Secreted</keyword>
<dbReference type="AlphaFoldDB" id="A0A6M2D5Q1"/>
<feature type="chain" id="PRO_5026847341" evidence="6">
    <location>
        <begin position="20"/>
        <end position="76"/>
    </location>
</feature>
<dbReference type="EMBL" id="GHWJ01008619">
    <property type="protein sequence ID" value="NOV41356.1"/>
    <property type="molecule type" value="Transcribed_RNA"/>
</dbReference>
<reference evidence="8" key="1">
    <citation type="submission" date="2019-09" db="EMBL/GenBank/DDBJ databases">
        <title>Organ-specific transcriptomic study of the physiology of the cattle tick, Rhipicephalus microplus.</title>
        <authorList>
            <person name="Tirloni L."/>
            <person name="Braz G."/>
            <person name="Gandara A.C.P."/>
            <person name="Sabadin G.A."/>
            <person name="da Silva R.M."/>
            <person name="Guizzo M.G."/>
            <person name="Machado J.A."/>
            <person name="Costa E.P."/>
            <person name="Gomes H.F."/>
            <person name="Moraes J."/>
            <person name="Mota M.B.S."/>
            <person name="Mesquita R.D."/>
            <person name="Alvarenga P.H."/>
            <person name="Alves F."/>
            <person name="Seixas A."/>
            <person name="da Fonseca R.N."/>
            <person name="Fogaca A."/>
            <person name="Logullo C."/>
            <person name="Tanaka A."/>
            <person name="Daffre S."/>
            <person name="Termignoni C."/>
            <person name="Vaz I.S.Jr."/>
            <person name="Oliveira P.L."/>
            <person name="Ribeiro J.M."/>
        </authorList>
    </citation>
    <scope>NUCLEOTIDE SEQUENCE</scope>
    <source>
        <strain evidence="8">Porto Alegre</strain>
    </source>
</reference>
<accession>A0A6M2D5Q1</accession>
<dbReference type="GO" id="GO:0042742">
    <property type="term" value="P:defense response to bacterium"/>
    <property type="evidence" value="ECO:0007669"/>
    <property type="project" value="UniProtKB-KW"/>
</dbReference>
<sequence length="76" mass="8770">MKMIIFTITLLMISEYVWPFDAKSSPICSRAFMVVRKSFGCPFGSNECSKYCKEKKAQKGGYCTGRFRENCVCFRN</sequence>
<keyword evidence="4" id="KW-0044">Antibiotic</keyword>
<proteinExistence type="predicted"/>
<evidence type="ECO:0000256" key="1">
    <source>
        <dbReference type="ARBA" id="ARBA00004613"/>
    </source>
</evidence>
<evidence type="ECO:0000256" key="3">
    <source>
        <dbReference type="ARBA" id="ARBA00022529"/>
    </source>
</evidence>
<evidence type="ECO:0000256" key="4">
    <source>
        <dbReference type="ARBA" id="ARBA00023022"/>
    </source>
</evidence>
<dbReference type="SUPFAM" id="SSF57095">
    <property type="entry name" value="Scorpion toxin-like"/>
    <property type="match status" value="1"/>
</dbReference>
<evidence type="ECO:0000313" key="8">
    <source>
        <dbReference type="EMBL" id="NOV41356.1"/>
    </source>
</evidence>
<comment type="subcellular location">
    <subcellularLocation>
        <location evidence="1">Secreted</location>
    </subcellularLocation>
</comment>
<evidence type="ECO:0000256" key="2">
    <source>
        <dbReference type="ARBA" id="ARBA00022525"/>
    </source>
</evidence>
<name>A0A6M2D5Q1_RHIMP</name>